<dbReference type="RefSeq" id="WP_081089165.1">
    <property type="nucleotide sequence ID" value="NZ_JABAEH010000002.1"/>
</dbReference>
<evidence type="ECO:0000313" key="2">
    <source>
        <dbReference type="EMBL" id="MUP04036.1"/>
    </source>
</evidence>
<gene>
    <name evidence="2" type="ORF">BBI04_004275</name>
    <name evidence="1" type="ORF">DXT89_09720</name>
    <name evidence="3" type="ORF">GOZ88_13590</name>
</gene>
<dbReference type="Proteomes" id="UP000440716">
    <property type="component" value="Unassembled WGS sequence"/>
</dbReference>
<protein>
    <submittedName>
        <fullName evidence="1">DUF2274 domain-containing protein</fullName>
    </submittedName>
</protein>
<dbReference type="OrthoDB" id="9803810at2"/>
<evidence type="ECO:0000313" key="3">
    <source>
        <dbReference type="EMBL" id="MVA57135.1"/>
    </source>
</evidence>
<dbReference type="GeneID" id="69987411"/>
<evidence type="ECO:0000313" key="6">
    <source>
        <dbReference type="Proteomes" id="UP000440716"/>
    </source>
</evidence>
<reference evidence="3 6" key="3">
    <citation type="submission" date="2019-12" db="EMBL/GenBank/DDBJ databases">
        <title>Whole-genome sequencing of Allorhizobium vitis.</title>
        <authorList>
            <person name="Gan H.M."/>
            <person name="Szegedi E."/>
            <person name="Burr T."/>
            <person name="Savka M.A."/>
        </authorList>
    </citation>
    <scope>NUCLEOTIDE SEQUENCE [LARGE SCALE GENOMIC DNA]</scope>
    <source>
        <strain evidence="3 6">CG415</strain>
    </source>
</reference>
<dbReference type="EMBL" id="MBEV02000002">
    <property type="protein sequence ID" value="MUP04036.1"/>
    <property type="molecule type" value="Genomic_DNA"/>
</dbReference>
<evidence type="ECO:0000313" key="4">
    <source>
        <dbReference type="Proteomes" id="UP000175993"/>
    </source>
</evidence>
<dbReference type="AlphaFoldDB" id="A0A368NVP4"/>
<proteinExistence type="predicted"/>
<dbReference type="EMBL" id="QUSG01000004">
    <property type="protein sequence ID" value="KAA3528296.1"/>
    <property type="molecule type" value="Genomic_DNA"/>
</dbReference>
<accession>A0A368NVP4</accession>
<name>A0A368NVP4_AGRVI</name>
<reference evidence="1 5" key="1">
    <citation type="submission" date="2018-08" db="EMBL/GenBank/DDBJ databases">
        <title>Genome sequencing of Agrobacterium vitis strain ICMP 10754.</title>
        <authorList>
            <person name="Visnovsky S.B."/>
            <person name="Pitman A.R."/>
        </authorList>
    </citation>
    <scope>NUCLEOTIDE SEQUENCE [LARGE SCALE GENOMIC DNA]</scope>
    <source>
        <strain evidence="1 5">ICMP 10754</strain>
    </source>
</reference>
<dbReference type="InterPro" id="IPR018733">
    <property type="entry name" value="DUF2274"/>
</dbReference>
<comment type="caution">
    <text evidence="1">The sequence shown here is derived from an EMBL/GenBank/DDBJ whole genome shotgun (WGS) entry which is preliminary data.</text>
</comment>
<sequence length="53" mass="5935">MAKLKLGPLIEDKAVKISIEHPGPLYRDTTAYADYLNSRHVFVSLTGDDTCRN</sequence>
<evidence type="ECO:0000313" key="1">
    <source>
        <dbReference type="EMBL" id="KAA3528296.1"/>
    </source>
</evidence>
<reference evidence="2 4" key="2">
    <citation type="submission" date="2019-11" db="EMBL/GenBank/DDBJ databases">
        <title>Whole-genome sequencing of Allorhizobium vitis.</title>
        <authorList>
            <person name="Gan H.M."/>
            <person name="Savka M.A."/>
        </authorList>
    </citation>
    <scope>NUCLEOTIDE SEQUENCE [LARGE SCALE GENOMIC DNA]</scope>
    <source>
        <strain evidence="2 4">AB4</strain>
    </source>
</reference>
<evidence type="ECO:0000313" key="5">
    <source>
        <dbReference type="Proteomes" id="UP000436911"/>
    </source>
</evidence>
<organism evidence="1 5">
    <name type="scientific">Agrobacterium vitis</name>
    <name type="common">Rhizobium vitis</name>
    <dbReference type="NCBI Taxonomy" id="373"/>
    <lineage>
        <taxon>Bacteria</taxon>
        <taxon>Pseudomonadati</taxon>
        <taxon>Pseudomonadota</taxon>
        <taxon>Alphaproteobacteria</taxon>
        <taxon>Hyphomicrobiales</taxon>
        <taxon>Rhizobiaceae</taxon>
        <taxon>Rhizobium/Agrobacterium group</taxon>
        <taxon>Agrobacterium</taxon>
    </lineage>
</organism>
<dbReference type="EMBL" id="WPHU01000005">
    <property type="protein sequence ID" value="MVA57135.1"/>
    <property type="molecule type" value="Genomic_DNA"/>
</dbReference>
<dbReference type="Proteomes" id="UP000175993">
    <property type="component" value="Unassembled WGS sequence"/>
</dbReference>
<dbReference type="Pfam" id="PF10038">
    <property type="entry name" value="DUF2274"/>
    <property type="match status" value="1"/>
</dbReference>
<dbReference type="Proteomes" id="UP000436911">
    <property type="component" value="Unassembled WGS sequence"/>
</dbReference>